<name>A0A7W3SWC1_9BACL</name>
<dbReference type="AlphaFoldDB" id="A0A7W3SWC1"/>
<proteinExistence type="predicted"/>
<dbReference type="EMBL" id="JACJIP010000031">
    <property type="protein sequence ID" value="MBA9087451.1"/>
    <property type="molecule type" value="Genomic_DNA"/>
</dbReference>
<comment type="caution">
    <text evidence="1">The sequence shown here is derived from an EMBL/GenBank/DDBJ whole genome shotgun (WGS) entry which is preliminary data.</text>
</comment>
<accession>A0A7W3SWC1</accession>
<dbReference type="RefSeq" id="WP_182538341.1">
    <property type="nucleotide sequence ID" value="NZ_JACJIP010000031.1"/>
</dbReference>
<sequence>MNNIRNWILEDETPEVKYRAMTELLCMKKDEPEVIKAYDSLLVSDTVSLIMDKFKLNNKWEDINACCTLAEIGLTRVDVPIDGYIERIIKNMNLSMKCAKILLLRNLVSLGYYEHSWVKEQIFLAFSTIREDGTFRCLDKTKKTNDSKLPEMGCYRQTTTYLLLAAELKKISVVLPQFELLTEFYINYHVAFRPDDYEKVIIEEMTGTFYPIDHVHIGLQMIMYGLSILGVANHPNCEKAWALLDSKKDSEGKYILSESFAEPYFNVGKVGNPNKWVTLYALLSEKHRRN</sequence>
<reference evidence="1 2" key="1">
    <citation type="submission" date="2020-08" db="EMBL/GenBank/DDBJ databases">
        <title>Genomic Encyclopedia of Type Strains, Phase III (KMG-III): the genomes of soil and plant-associated and newly described type strains.</title>
        <authorList>
            <person name="Whitman W."/>
        </authorList>
    </citation>
    <scope>NUCLEOTIDE SEQUENCE [LARGE SCALE GENOMIC DNA]</scope>
    <source>
        <strain evidence="1 2">CECT 8693</strain>
    </source>
</reference>
<organism evidence="1 2">
    <name type="scientific">Fontibacillus solani</name>
    <dbReference type="NCBI Taxonomy" id="1572857"/>
    <lineage>
        <taxon>Bacteria</taxon>
        <taxon>Bacillati</taxon>
        <taxon>Bacillota</taxon>
        <taxon>Bacilli</taxon>
        <taxon>Bacillales</taxon>
        <taxon>Paenibacillaceae</taxon>
        <taxon>Fontibacillus</taxon>
    </lineage>
</organism>
<evidence type="ECO:0000313" key="2">
    <source>
        <dbReference type="Proteomes" id="UP000567067"/>
    </source>
</evidence>
<keyword evidence="2" id="KW-1185">Reference proteome</keyword>
<gene>
    <name evidence="1" type="ORF">FHR92_003936</name>
</gene>
<dbReference type="Proteomes" id="UP000567067">
    <property type="component" value="Unassembled WGS sequence"/>
</dbReference>
<protein>
    <submittedName>
        <fullName evidence="1">Uncharacterized protein</fullName>
    </submittedName>
</protein>
<evidence type="ECO:0000313" key="1">
    <source>
        <dbReference type="EMBL" id="MBA9087451.1"/>
    </source>
</evidence>